<dbReference type="PANTHER" id="PTHR39201:SF1">
    <property type="entry name" value="FLAVODOXIN-LIKE DOMAIN-CONTAINING PROTEIN"/>
    <property type="match status" value="1"/>
</dbReference>
<dbReference type="Pfam" id="PF12682">
    <property type="entry name" value="Flavodoxin_4"/>
    <property type="match status" value="1"/>
</dbReference>
<evidence type="ECO:0000313" key="3">
    <source>
        <dbReference type="Proteomes" id="UP000776629"/>
    </source>
</evidence>
<dbReference type="RefSeq" id="WP_204776638.1">
    <property type="nucleotide sequence ID" value="NZ_JACJJQ010000024.1"/>
</dbReference>
<dbReference type="EMBL" id="JACJJQ010000024">
    <property type="protein sequence ID" value="MBM6754318.1"/>
    <property type="molecule type" value="Genomic_DNA"/>
</dbReference>
<dbReference type="PROSITE" id="PS00201">
    <property type="entry name" value="FLAVODOXIN"/>
    <property type="match status" value="1"/>
</dbReference>
<comment type="caution">
    <text evidence="2">The sequence shown here is derived from an EMBL/GenBank/DDBJ whole genome shotgun (WGS) entry which is preliminary data.</text>
</comment>
<dbReference type="PANTHER" id="PTHR39201">
    <property type="entry name" value="EXPORTED PROTEIN-RELATED"/>
    <property type="match status" value="1"/>
</dbReference>
<reference evidence="2 3" key="1">
    <citation type="journal article" date="2021" name="Sci. Rep.">
        <title>The distribution of antibiotic resistance genes in chicken gut microbiota commensals.</title>
        <authorList>
            <person name="Juricova H."/>
            <person name="Matiasovicova J."/>
            <person name="Kubasova T."/>
            <person name="Cejkova D."/>
            <person name="Rychlik I."/>
        </authorList>
    </citation>
    <scope>NUCLEOTIDE SEQUENCE [LARGE SCALE GENOMIC DNA]</scope>
    <source>
        <strain evidence="2 3">An810</strain>
    </source>
</reference>
<organism evidence="2 3">
    <name type="scientific">Limosilactobacillus alvi</name>
    <dbReference type="NCBI Taxonomy" id="990412"/>
    <lineage>
        <taxon>Bacteria</taxon>
        <taxon>Bacillati</taxon>
        <taxon>Bacillota</taxon>
        <taxon>Bacilli</taxon>
        <taxon>Lactobacillales</taxon>
        <taxon>Lactobacillaceae</taxon>
        <taxon>Limosilactobacillus</taxon>
    </lineage>
</organism>
<name>A0ABS2EPJ3_9LACO</name>
<sequence>MTLFKGKVEITDHIAGQPIQAPQLGMPAVQWRNGYGIPSDGQDTNSQNKPTRQLTKSAKAIIIYFSRSGSTELLAAKIAKITSADILEIVVKEPYSGKYQQTLSRANFERQTKSYPELKMSVPDLSQYDRVYLGFPIWAMTLAHPMTAFLLDYGSQLNHKQIISFMSEGGYGQGNSLQRIEQILRQQGVQATVDDQPLVVDGNKVDRANDQLERWLKRIN</sequence>
<accession>A0ABS2EPJ3</accession>
<evidence type="ECO:0000313" key="2">
    <source>
        <dbReference type="EMBL" id="MBM6754318.1"/>
    </source>
</evidence>
<dbReference type="PROSITE" id="PS50902">
    <property type="entry name" value="FLAVODOXIN_LIKE"/>
    <property type="match status" value="1"/>
</dbReference>
<dbReference type="InterPro" id="IPR001226">
    <property type="entry name" value="Flavodoxin_CS"/>
</dbReference>
<evidence type="ECO:0000259" key="1">
    <source>
        <dbReference type="PROSITE" id="PS50902"/>
    </source>
</evidence>
<keyword evidence="3" id="KW-1185">Reference proteome</keyword>
<dbReference type="Gene3D" id="3.40.50.360">
    <property type="match status" value="1"/>
</dbReference>
<protein>
    <submittedName>
        <fullName evidence="2">Flavodoxin</fullName>
    </submittedName>
</protein>
<dbReference type="SUPFAM" id="SSF52218">
    <property type="entry name" value="Flavoproteins"/>
    <property type="match status" value="1"/>
</dbReference>
<feature type="domain" description="Flavodoxin-like" evidence="1">
    <location>
        <begin position="60"/>
        <end position="220"/>
    </location>
</feature>
<gene>
    <name evidence="2" type="ORF">H5993_06060</name>
</gene>
<proteinExistence type="predicted"/>
<dbReference type="InterPro" id="IPR029039">
    <property type="entry name" value="Flavoprotein-like_sf"/>
</dbReference>
<dbReference type="InterPro" id="IPR008254">
    <property type="entry name" value="Flavodoxin/NO_synth"/>
</dbReference>
<dbReference type="Proteomes" id="UP000776629">
    <property type="component" value="Unassembled WGS sequence"/>
</dbReference>